<gene>
    <name evidence="1" type="ORF">A3Q56_08062</name>
</gene>
<accession>A0A177AQB5</accession>
<name>A0A177AQB5_9BILA</name>
<keyword evidence="2" id="KW-1185">Reference proteome</keyword>
<reference evidence="1 2" key="1">
    <citation type="submission" date="2016-04" db="EMBL/GenBank/DDBJ databases">
        <title>The genome of Intoshia linei affirms orthonectids as highly simplified spiralians.</title>
        <authorList>
            <person name="Mikhailov K.V."/>
            <person name="Slusarev G.S."/>
            <person name="Nikitin M.A."/>
            <person name="Logacheva M.D."/>
            <person name="Penin A."/>
            <person name="Aleoshin V."/>
            <person name="Panchin Y.V."/>
        </authorList>
    </citation>
    <scope>NUCLEOTIDE SEQUENCE [LARGE SCALE GENOMIC DNA]</scope>
    <source>
        <strain evidence="1">Intl2013</strain>
        <tissue evidence="1">Whole animal</tissue>
    </source>
</reference>
<protein>
    <submittedName>
        <fullName evidence="1">Uncharacterized protein</fullName>
    </submittedName>
</protein>
<feature type="non-terminal residue" evidence="1">
    <location>
        <position position="32"/>
    </location>
</feature>
<evidence type="ECO:0000313" key="1">
    <source>
        <dbReference type="EMBL" id="OAF64199.1"/>
    </source>
</evidence>
<sequence>MAAIIFVFIPDNLDDDCKEDYSCGYFIFSLAL</sequence>
<dbReference type="Proteomes" id="UP000078046">
    <property type="component" value="Unassembled WGS sequence"/>
</dbReference>
<comment type="caution">
    <text evidence="1">The sequence shown here is derived from an EMBL/GenBank/DDBJ whole genome shotgun (WGS) entry which is preliminary data.</text>
</comment>
<evidence type="ECO:0000313" key="2">
    <source>
        <dbReference type="Proteomes" id="UP000078046"/>
    </source>
</evidence>
<dbReference type="AlphaFoldDB" id="A0A177AQB5"/>
<dbReference type="EMBL" id="LWCA01002030">
    <property type="protein sequence ID" value="OAF64199.1"/>
    <property type="molecule type" value="Genomic_DNA"/>
</dbReference>
<organism evidence="1 2">
    <name type="scientific">Intoshia linei</name>
    <dbReference type="NCBI Taxonomy" id="1819745"/>
    <lineage>
        <taxon>Eukaryota</taxon>
        <taxon>Metazoa</taxon>
        <taxon>Spiralia</taxon>
        <taxon>Lophotrochozoa</taxon>
        <taxon>Mesozoa</taxon>
        <taxon>Orthonectida</taxon>
        <taxon>Rhopaluridae</taxon>
        <taxon>Intoshia</taxon>
    </lineage>
</organism>
<proteinExistence type="predicted"/>